<reference evidence="8" key="2">
    <citation type="submission" date="2025-09" db="UniProtKB">
        <authorList>
            <consortium name="Ensembl"/>
        </authorList>
    </citation>
    <scope>IDENTIFICATION</scope>
</reference>
<evidence type="ECO:0000256" key="6">
    <source>
        <dbReference type="SAM" id="MobiDB-lite"/>
    </source>
</evidence>
<dbReference type="Pfam" id="PF00046">
    <property type="entry name" value="Homeodomain"/>
    <property type="match status" value="2"/>
</dbReference>
<dbReference type="SUPFAM" id="SSF46689">
    <property type="entry name" value="Homeodomain-like"/>
    <property type="match status" value="2"/>
</dbReference>
<dbReference type="PANTHER" id="PTHR47465:SF7">
    <property type="entry name" value="REPRODUCTIVE HOMEOBOX 7A-RELATED"/>
    <property type="match status" value="1"/>
</dbReference>
<dbReference type="Proteomes" id="UP000694386">
    <property type="component" value="Unplaced"/>
</dbReference>
<dbReference type="InterPro" id="IPR017970">
    <property type="entry name" value="Homeobox_CS"/>
</dbReference>
<keyword evidence="3 4" id="KW-0539">Nucleus</keyword>
<name>A0A8C2ML37_CRIGR</name>
<dbReference type="PROSITE" id="PS50071">
    <property type="entry name" value="HOMEOBOX_2"/>
    <property type="match status" value="2"/>
</dbReference>
<evidence type="ECO:0000256" key="1">
    <source>
        <dbReference type="ARBA" id="ARBA00023125"/>
    </source>
</evidence>
<dbReference type="InterPro" id="IPR001356">
    <property type="entry name" value="HD"/>
</dbReference>
<feature type="region of interest" description="Disordered" evidence="6">
    <location>
        <begin position="35"/>
        <end position="164"/>
    </location>
</feature>
<accession>A0A8C2ML37</accession>
<dbReference type="Gene3D" id="1.10.10.60">
    <property type="entry name" value="Homeodomain-like"/>
    <property type="match status" value="2"/>
</dbReference>
<dbReference type="PROSITE" id="PS00027">
    <property type="entry name" value="HOMEOBOX_1"/>
    <property type="match status" value="1"/>
</dbReference>
<comment type="subcellular location">
    <subcellularLocation>
        <location evidence="4 5">Nucleus</location>
    </subcellularLocation>
</comment>
<dbReference type="InterPro" id="IPR009057">
    <property type="entry name" value="Homeodomain-like_sf"/>
</dbReference>
<dbReference type="CDD" id="cd00086">
    <property type="entry name" value="homeodomain"/>
    <property type="match status" value="2"/>
</dbReference>
<proteinExistence type="predicted"/>
<evidence type="ECO:0000259" key="7">
    <source>
        <dbReference type="PROSITE" id="PS50071"/>
    </source>
</evidence>
<dbReference type="AlphaFoldDB" id="A0A8C2ML37"/>
<dbReference type="GO" id="GO:0005634">
    <property type="term" value="C:nucleus"/>
    <property type="evidence" value="ECO:0007669"/>
    <property type="project" value="UniProtKB-SubCell"/>
</dbReference>
<feature type="domain" description="Homeobox" evidence="7">
    <location>
        <begin position="1"/>
        <end position="44"/>
    </location>
</feature>
<keyword evidence="1 4" id="KW-0238">DNA-binding</keyword>
<evidence type="ECO:0000313" key="8">
    <source>
        <dbReference type="Ensembl" id="ENSCGRP00001020706.1"/>
    </source>
</evidence>
<feature type="domain" description="Homeobox" evidence="7">
    <location>
        <begin position="195"/>
        <end position="242"/>
    </location>
</feature>
<feature type="DNA-binding region" description="Homeobox" evidence="4">
    <location>
        <begin position="3"/>
        <end position="45"/>
    </location>
</feature>
<reference evidence="8" key="1">
    <citation type="submission" date="2025-08" db="UniProtKB">
        <authorList>
            <consortium name="Ensembl"/>
        </authorList>
    </citation>
    <scope>IDENTIFICATION</scope>
</reference>
<evidence type="ECO:0000313" key="9">
    <source>
        <dbReference type="Proteomes" id="UP000694386"/>
    </source>
</evidence>
<dbReference type="PANTHER" id="PTHR47465">
    <property type="entry name" value="MCG113260-RELATED-RELATED"/>
    <property type="match status" value="1"/>
</dbReference>
<evidence type="ECO:0000256" key="2">
    <source>
        <dbReference type="ARBA" id="ARBA00023155"/>
    </source>
</evidence>
<protein>
    <recommendedName>
        <fullName evidence="7">Homeobox domain-containing protein</fullName>
    </recommendedName>
</protein>
<dbReference type="Ensembl" id="ENSCGRT00001024950.1">
    <property type="protein sequence ID" value="ENSCGRP00001020706.1"/>
    <property type="gene ID" value="ENSCGRG00001019766.1"/>
</dbReference>
<evidence type="ECO:0000256" key="4">
    <source>
        <dbReference type="PROSITE-ProRule" id="PRU00108"/>
    </source>
</evidence>
<dbReference type="GO" id="GO:0000981">
    <property type="term" value="F:DNA-binding transcription factor activity, RNA polymerase II-specific"/>
    <property type="evidence" value="ECO:0007669"/>
    <property type="project" value="InterPro"/>
</dbReference>
<evidence type="ECO:0000256" key="3">
    <source>
        <dbReference type="ARBA" id="ARBA00023242"/>
    </source>
</evidence>
<dbReference type="SMART" id="SM00389">
    <property type="entry name" value="HOX"/>
    <property type="match status" value="2"/>
</dbReference>
<dbReference type="GO" id="GO:0003677">
    <property type="term" value="F:DNA binding"/>
    <property type="evidence" value="ECO:0007669"/>
    <property type="project" value="UniProtKB-UniRule"/>
</dbReference>
<evidence type="ECO:0000256" key="5">
    <source>
        <dbReference type="RuleBase" id="RU000682"/>
    </source>
</evidence>
<organism evidence="8 9">
    <name type="scientific">Cricetulus griseus</name>
    <name type="common">Chinese hamster</name>
    <name type="synonym">Cricetulus barabensis griseus</name>
    <dbReference type="NCBI Taxonomy" id="10029"/>
    <lineage>
        <taxon>Eukaryota</taxon>
        <taxon>Metazoa</taxon>
        <taxon>Chordata</taxon>
        <taxon>Craniata</taxon>
        <taxon>Vertebrata</taxon>
        <taxon>Euteleostomi</taxon>
        <taxon>Mammalia</taxon>
        <taxon>Eutheria</taxon>
        <taxon>Euarchontoglires</taxon>
        <taxon>Glires</taxon>
        <taxon>Rodentia</taxon>
        <taxon>Myomorpha</taxon>
        <taxon>Muroidea</taxon>
        <taxon>Cricetidae</taxon>
        <taxon>Cricetinae</taxon>
        <taxon>Cricetulus</taxon>
    </lineage>
</organism>
<keyword evidence="2 4" id="KW-0371">Homeobox</keyword>
<sequence length="242" mass="26476">METVFRETQYPDVLTRRVLARNMNVPEVKVKNWFNNRRAKQRAREKKAMLRRENSNSGPEAPMVLSAGEGREEEESGGGAPGSGSPTSEMGEVEPRETGDHGGVSSAAVTSDLMGDGNPEGASCSSQENGFPPQNPFPESIGDTEGVEPLPELEPGIQPMPPVPISMPHPVPALAPSVRPIPVPVADIQPVPVLVPRRRLRDRFTGQQLQELERIFQRNRYLTAEEGKQLARNMGVTEAKLQ</sequence>